<keyword evidence="2" id="KW-0614">Plasmid</keyword>
<dbReference type="HOGENOM" id="CLU_2262515_0_0_0"/>
<evidence type="ECO:0000313" key="2">
    <source>
        <dbReference type="EMBL" id="ACM06485.1"/>
    </source>
</evidence>
<accession>B9L3D3</accession>
<feature type="region of interest" description="Disordered" evidence="1">
    <location>
        <begin position="1"/>
        <end position="29"/>
    </location>
</feature>
<dbReference type="AlphaFoldDB" id="B9L3D3"/>
<proteinExistence type="predicted"/>
<sequence length="103" mass="11454">MPGVTVTRRHPPRIVVAPGTNRPNGDATRVQEVTPLLTSVIESERRSRAEDRSRRRDSGAQRAFGHPRAWSRGTHRVATAPFLVQAIDQPEPRTGQPCLSDRP</sequence>
<feature type="compositionally biased region" description="Basic and acidic residues" evidence="1">
    <location>
        <begin position="42"/>
        <end position="59"/>
    </location>
</feature>
<evidence type="ECO:0000313" key="3">
    <source>
        <dbReference type="Proteomes" id="UP000000447"/>
    </source>
</evidence>
<dbReference type="Proteomes" id="UP000000447">
    <property type="component" value="Plasmid unnamed"/>
</dbReference>
<geneLocation type="plasmid" evidence="3">
    <name>Tros</name>
</geneLocation>
<keyword evidence="3" id="KW-1185">Reference proteome</keyword>
<name>B9L3D3_THERP</name>
<dbReference type="EMBL" id="CP001276">
    <property type="protein sequence ID" value="ACM06485.1"/>
    <property type="molecule type" value="Genomic_DNA"/>
</dbReference>
<gene>
    <name evidence="2" type="ordered locus">trd_A0296</name>
</gene>
<evidence type="ECO:0000256" key="1">
    <source>
        <dbReference type="SAM" id="MobiDB-lite"/>
    </source>
</evidence>
<dbReference type="KEGG" id="tro:trd_A0296"/>
<feature type="region of interest" description="Disordered" evidence="1">
    <location>
        <begin position="41"/>
        <end position="103"/>
    </location>
</feature>
<reference evidence="2 3" key="1">
    <citation type="journal article" date="2009" name="PLoS ONE">
        <title>Complete genome sequence of the aerobic CO-oxidizing thermophile Thermomicrobium roseum.</title>
        <authorList>
            <person name="Wu D."/>
            <person name="Raymond J."/>
            <person name="Wu M."/>
            <person name="Chatterji S."/>
            <person name="Ren Q."/>
            <person name="Graham J.E."/>
            <person name="Bryant D.A."/>
            <person name="Robb F."/>
            <person name="Colman A."/>
            <person name="Tallon L.J."/>
            <person name="Badger J.H."/>
            <person name="Madupu R."/>
            <person name="Ward N.L."/>
            <person name="Eisen J.A."/>
        </authorList>
    </citation>
    <scope>NUCLEOTIDE SEQUENCE [LARGE SCALE GENOMIC DNA]</scope>
    <source>
        <strain evidence="3">ATCC 27502 / DSM 5159 / P-2</strain>
        <plasmid evidence="2">unnamed</plasmid>
    </source>
</reference>
<organism evidence="2 3">
    <name type="scientific">Thermomicrobium roseum (strain ATCC 27502 / DSM 5159 / P-2)</name>
    <dbReference type="NCBI Taxonomy" id="309801"/>
    <lineage>
        <taxon>Bacteria</taxon>
        <taxon>Pseudomonadati</taxon>
        <taxon>Thermomicrobiota</taxon>
        <taxon>Thermomicrobia</taxon>
        <taxon>Thermomicrobiales</taxon>
        <taxon>Thermomicrobiaceae</taxon>
        <taxon>Thermomicrobium</taxon>
    </lineage>
</organism>
<protein>
    <submittedName>
        <fullName evidence="2">Uncharacterized protein</fullName>
    </submittedName>
</protein>